<dbReference type="PANTHER" id="PTHR18964:SF149">
    <property type="entry name" value="BIFUNCTIONAL UDP-N-ACETYLGLUCOSAMINE 2-EPIMERASE_N-ACETYLMANNOSAMINE KINASE"/>
    <property type="match status" value="1"/>
</dbReference>
<comment type="caution">
    <text evidence="3">The sequence shown here is derived from an EMBL/GenBank/DDBJ whole genome shotgun (WGS) entry which is preliminary data.</text>
</comment>
<proteinExistence type="inferred from homology"/>
<evidence type="ECO:0000256" key="1">
    <source>
        <dbReference type="ARBA" id="ARBA00006479"/>
    </source>
</evidence>
<dbReference type="Gene3D" id="1.10.10.10">
    <property type="entry name" value="Winged helix-like DNA-binding domain superfamily/Winged helix DNA-binding domain"/>
    <property type="match status" value="1"/>
</dbReference>
<gene>
    <name evidence="3" type="ORF">E0H92_19920</name>
</gene>
<evidence type="ECO:0000313" key="4">
    <source>
        <dbReference type="Proteomes" id="UP000294225"/>
    </source>
</evidence>
<dbReference type="InterPro" id="IPR049874">
    <property type="entry name" value="ROK_cs"/>
</dbReference>
<dbReference type="EMBL" id="SJKC01000002">
    <property type="protein sequence ID" value="TCC38671.1"/>
    <property type="molecule type" value="Genomic_DNA"/>
</dbReference>
<dbReference type="PROSITE" id="PS01125">
    <property type="entry name" value="ROK"/>
    <property type="match status" value="1"/>
</dbReference>
<dbReference type="Gene3D" id="3.30.420.40">
    <property type="match status" value="2"/>
</dbReference>
<dbReference type="RefSeq" id="WP_131497238.1">
    <property type="nucleotide sequence ID" value="NZ_SJKC01000002.1"/>
</dbReference>
<accession>A0A4R0IXA8</accession>
<evidence type="ECO:0000256" key="2">
    <source>
        <dbReference type="SAM" id="MobiDB-lite"/>
    </source>
</evidence>
<feature type="region of interest" description="Disordered" evidence="2">
    <location>
        <begin position="407"/>
        <end position="435"/>
    </location>
</feature>
<dbReference type="AlphaFoldDB" id="A0A4R0IXA8"/>
<comment type="similarity">
    <text evidence="1">Belongs to the ROK (NagC/XylR) family.</text>
</comment>
<dbReference type="Pfam" id="PF00480">
    <property type="entry name" value="ROK"/>
    <property type="match status" value="1"/>
</dbReference>
<reference evidence="3 4" key="1">
    <citation type="submission" date="2019-02" db="EMBL/GenBank/DDBJ databases">
        <title>Kribbella capetownensis sp. nov. and Kribbella speibonae sp. nov., isolated from soil.</title>
        <authorList>
            <person name="Curtis S.M."/>
            <person name="Norton I."/>
            <person name="Everest G.J."/>
            <person name="Meyers P.R."/>
        </authorList>
    </citation>
    <scope>NUCLEOTIDE SEQUENCE [LARGE SCALE GENOMIC DNA]</scope>
    <source>
        <strain evidence="3 4">YM55</strain>
    </source>
</reference>
<dbReference type="Proteomes" id="UP000294225">
    <property type="component" value="Unassembled WGS sequence"/>
</dbReference>
<dbReference type="Pfam" id="PF13412">
    <property type="entry name" value="HTH_24"/>
    <property type="match status" value="1"/>
</dbReference>
<dbReference type="InterPro" id="IPR043129">
    <property type="entry name" value="ATPase_NBD"/>
</dbReference>
<protein>
    <submittedName>
        <fullName evidence="3">ROK family transcriptional regulator</fullName>
    </submittedName>
</protein>
<dbReference type="InterPro" id="IPR036388">
    <property type="entry name" value="WH-like_DNA-bd_sf"/>
</dbReference>
<feature type="compositionally biased region" description="Low complexity" evidence="2">
    <location>
        <begin position="407"/>
        <end position="423"/>
    </location>
</feature>
<dbReference type="SUPFAM" id="SSF53067">
    <property type="entry name" value="Actin-like ATPase domain"/>
    <property type="match status" value="1"/>
</dbReference>
<evidence type="ECO:0000313" key="3">
    <source>
        <dbReference type="EMBL" id="TCC38671.1"/>
    </source>
</evidence>
<dbReference type="InterPro" id="IPR000600">
    <property type="entry name" value="ROK"/>
</dbReference>
<sequence>MQSYPGVQALVRRTHEERVLQVLREQGALSRNQIARAIGLSRTTLSEITGSLLQRGAIVVTDTDAAHREGSGRPAERLALDPASGQFMGVDFGHRRVHVVVADASHEIVASGSDRYADHVDWPTRLDVAFRLVERLSDQYGVHYGALQGVGIGIPGPYSGKPGVRDYPSHRSAADGFHEASVDEAFGERFGAPVIVDNNTRLAALAEAIFGEKAIENLLYVRLSDGVGGGLVVGGRLVSGSAGLAGELGHVTVTADGSPCRCGKNGCLETIASVPAILAACRAAGLPVESLDDLAAAIARSHPLADRVLRDAAAAVGRVLAAVAMALNPSEIVIGGEITRLAPVIVQQASATVAYESFPSTPSPDVRAAHLAAHAADVRAAHLADDDGALGALAAVFHSSPLLAGYPETPAPTGAGPRAAMPPRQTRGVADGRHQ</sequence>
<dbReference type="InterPro" id="IPR036390">
    <property type="entry name" value="WH_DNA-bd_sf"/>
</dbReference>
<dbReference type="SUPFAM" id="SSF46785">
    <property type="entry name" value="Winged helix' DNA-binding domain"/>
    <property type="match status" value="1"/>
</dbReference>
<organism evidence="3 4">
    <name type="scientific">Kribbella speibonae</name>
    <dbReference type="NCBI Taxonomy" id="1572660"/>
    <lineage>
        <taxon>Bacteria</taxon>
        <taxon>Bacillati</taxon>
        <taxon>Actinomycetota</taxon>
        <taxon>Actinomycetes</taxon>
        <taxon>Propionibacteriales</taxon>
        <taxon>Kribbellaceae</taxon>
        <taxon>Kribbella</taxon>
    </lineage>
</organism>
<dbReference type="PANTHER" id="PTHR18964">
    <property type="entry name" value="ROK (REPRESSOR, ORF, KINASE) FAMILY"/>
    <property type="match status" value="1"/>
</dbReference>
<name>A0A4R0IXA8_9ACTN</name>